<feature type="region of interest" description="Disordered" evidence="1">
    <location>
        <begin position="352"/>
        <end position="534"/>
    </location>
</feature>
<feature type="compositionally biased region" description="Low complexity" evidence="1">
    <location>
        <begin position="710"/>
        <end position="727"/>
    </location>
</feature>
<gene>
    <name evidence="3" type="ORF">ACFP3U_18715</name>
</gene>
<dbReference type="RefSeq" id="WP_380226693.1">
    <property type="nucleotide sequence ID" value="NZ_JBHSOF010000022.1"/>
</dbReference>
<dbReference type="PANTHER" id="PTHR30153:SF2">
    <property type="entry name" value="REPLICATIVE DNA HELICASE"/>
    <property type="match status" value="1"/>
</dbReference>
<feature type="compositionally biased region" description="Low complexity" evidence="1">
    <location>
        <begin position="821"/>
        <end position="851"/>
    </location>
</feature>
<dbReference type="InterPro" id="IPR007694">
    <property type="entry name" value="DNA_helicase_DnaB-like_C"/>
</dbReference>
<feature type="region of interest" description="Disordered" evidence="1">
    <location>
        <begin position="637"/>
        <end position="698"/>
    </location>
</feature>
<sequence>MPAYQLVNPARGHLATPAGRKLKSALGAAARGKLTGPHWLALLTAPRGAFGGPTSQRAGQMYKALEQLVADHLRPALGAVAAAEFAAGVEPAQAPPAAPETDTTVGPAPLRPAPGSDVPHPATQAAITPLVSKAVDAASAALAATPVPDPGPAPVSTAAPVAGAAAAGSAPAPAADTAAVPVPADHPNPTAADTTVPPASPAAHPTADSLLQDLLTTVEHRAILCVTGPATTATPAIATATQQQLLPAVQVRPHPGTDEAALIHVLYTALGLDHRRPRPRARNAALELIAAELGRAARLLVVPDAHRLATAALQTLHGLWARGGPERFPLVLVGEPGLDTVLDRPKLASLKSTAGHHRLAPAPEARENALAASRPPGTAGPSGEDLVTSRPAVGRTAPEPATSRPRATDAGAHLPPPAASGPTAPALAVGPDVASPGPATTVPRSAPGQAAPPTGDLTPPPGPAFPDTPADDPVPAPAAAPNPQDTTVPTAPHTPAARTPAPVPPRTDAPAAGSPPTPAADTATVPDPVPLRPAPAPPLDLALVLAPSPQTLHQARSTLPQLIRAAGEGTSTPLARGTHHALLTAPTTATTLGWDLTPAPAHGTADARKKLGDLIQAAATGHPQVLRRHVTPLAVLLPATPDGTPLPPTTHPGRPAPGTPDTPATTPHSNEVVTITPGAEPAAPGSQPTPTPMPAAAEPVPATVPAAAAPLAPSAPSAPASSTAPTSNNRAQASTTRQGSTTPPGSGVDAPDDTLFPTPATPAATVTPGPAAPLLPLVDPSELLPLVDPDALLPLAADPPAPTGQPVPALAAVEPVPATAAPGQLAPADAEPATSSAPAPAAGEPALHAPAAMPPPATTAPAAPATPRPPRRLAPLADALTTVLTPQTPDPHTNTPAGPRALFTGIPTLDQALGGLQPGRFYLAAAAPGIGASLLATTTARTTALEHGLPVLYAASGLTRADVAARIVAAHLHVDYRRLRTGRLTPAEQADVTALHAELAAAHLYIDDGSDLTPDAIAETAVDLTHPTGQPGLALVVVDRLQALDDPRLPLSGPRLTDAAQALAHLARTHHVPVLAILDTDQHDLITTLSLDTTLTLHPHPDAPTTQLLVTIAERDLGTQATLTLTADRTHARLTNPTPSYPYATHHPAPEAPTPAFPWPTVAVPGHTTQNTPAAPRPDADAEVTPATAAALDTLTPDQPPTHPLRPTRDHAPRTTTSRPARTNGGDYAGRDYGYYLDMISSVVDQALQEHDGDTKATIAALENKAIPNAMALFEATRVGGNYEHTVYPERLEFLSKKTKKGADDIWEGRHKWENGPLMTQLKDGTLTSVAVDVLDTNAAYCSALKAWLPIGSLVHQPNGGFDPKRSGVYLLPERPTWHHPHLPDPIGNRREPGPVFLDDATIRLLIRCHKLDLCDPPYITQAWTSGASENIAEKFRRVLTTAREKAVLEGDKVTEEYIKTIYSIFVSTIGESTTNRDLRRPDWMHIFRSQAFANLWYKAYRAHEHGLTIVRLRGTDELHITGDFPWRTVFEEGRLTTQLKLKTQYTLGKAA</sequence>
<feature type="compositionally biased region" description="Low complexity" evidence="1">
    <location>
        <begin position="481"/>
        <end position="500"/>
    </location>
</feature>
<feature type="region of interest" description="Disordered" evidence="1">
    <location>
        <begin position="91"/>
        <end position="122"/>
    </location>
</feature>
<dbReference type="SUPFAM" id="SSF52540">
    <property type="entry name" value="P-loop containing nucleoside triphosphate hydrolases"/>
    <property type="match status" value="1"/>
</dbReference>
<feature type="compositionally biased region" description="Low complexity" evidence="1">
    <location>
        <begin position="753"/>
        <end position="768"/>
    </location>
</feature>
<protein>
    <submittedName>
        <fullName evidence="3">DnaB-like helicase C-terminal domain-containing protein</fullName>
    </submittedName>
</protein>
<feature type="compositionally biased region" description="Pro residues" evidence="1">
    <location>
        <begin position="501"/>
        <end position="518"/>
    </location>
</feature>
<name>A0ABW0X8Z2_9ACTN</name>
<feature type="compositionally biased region" description="Pro residues" evidence="1">
    <location>
        <begin position="644"/>
        <end position="660"/>
    </location>
</feature>
<organism evidence="3 4">
    <name type="scientific">Kitasatospora misakiensis</name>
    <dbReference type="NCBI Taxonomy" id="67330"/>
    <lineage>
        <taxon>Bacteria</taxon>
        <taxon>Bacillati</taxon>
        <taxon>Actinomycetota</taxon>
        <taxon>Actinomycetes</taxon>
        <taxon>Kitasatosporales</taxon>
        <taxon>Streptomycetaceae</taxon>
        <taxon>Kitasatospora</taxon>
    </lineage>
</organism>
<feature type="region of interest" description="Disordered" evidence="1">
    <location>
        <begin position="1193"/>
        <end position="1228"/>
    </location>
</feature>
<dbReference type="Proteomes" id="UP001595975">
    <property type="component" value="Unassembled WGS sequence"/>
</dbReference>
<feature type="compositionally biased region" description="Pro residues" evidence="1">
    <location>
        <begin position="458"/>
        <end position="480"/>
    </location>
</feature>
<accession>A0ABW0X8Z2</accession>
<feature type="compositionally biased region" description="Low complexity" evidence="1">
    <location>
        <begin position="175"/>
        <end position="185"/>
    </location>
</feature>
<feature type="compositionally biased region" description="Low complexity" evidence="1">
    <location>
        <begin position="1214"/>
        <end position="1228"/>
    </location>
</feature>
<comment type="caution">
    <text evidence="3">The sequence shown here is derived from an EMBL/GenBank/DDBJ whole genome shotgun (WGS) entry which is preliminary data.</text>
</comment>
<dbReference type="EMBL" id="JBHSOF010000022">
    <property type="protein sequence ID" value="MFC5665005.1"/>
    <property type="molecule type" value="Genomic_DNA"/>
</dbReference>
<dbReference type="Gene3D" id="3.40.50.300">
    <property type="entry name" value="P-loop containing nucleotide triphosphate hydrolases"/>
    <property type="match status" value="1"/>
</dbReference>
<feature type="region of interest" description="Disordered" evidence="1">
    <location>
        <begin position="1166"/>
        <end position="1185"/>
    </location>
</feature>
<evidence type="ECO:0000259" key="2">
    <source>
        <dbReference type="PROSITE" id="PS51199"/>
    </source>
</evidence>
<dbReference type="InterPro" id="IPR027417">
    <property type="entry name" value="P-loop_NTPase"/>
</dbReference>
<evidence type="ECO:0000313" key="4">
    <source>
        <dbReference type="Proteomes" id="UP001595975"/>
    </source>
</evidence>
<feature type="domain" description="SF4 helicase" evidence="2">
    <location>
        <begin position="895"/>
        <end position="1118"/>
    </location>
</feature>
<evidence type="ECO:0000256" key="1">
    <source>
        <dbReference type="SAM" id="MobiDB-lite"/>
    </source>
</evidence>
<feature type="region of interest" description="Disordered" evidence="1">
    <location>
        <begin position="821"/>
        <end position="872"/>
    </location>
</feature>
<dbReference type="PANTHER" id="PTHR30153">
    <property type="entry name" value="REPLICATIVE DNA HELICASE DNAB"/>
    <property type="match status" value="1"/>
</dbReference>
<dbReference type="PROSITE" id="PS51199">
    <property type="entry name" value="SF4_HELICASE"/>
    <property type="match status" value="1"/>
</dbReference>
<keyword evidence="4" id="KW-1185">Reference proteome</keyword>
<feature type="region of interest" description="Disordered" evidence="1">
    <location>
        <begin position="175"/>
        <end position="205"/>
    </location>
</feature>
<proteinExistence type="predicted"/>
<evidence type="ECO:0000313" key="3">
    <source>
        <dbReference type="EMBL" id="MFC5665005.1"/>
    </source>
</evidence>
<dbReference type="Pfam" id="PF03796">
    <property type="entry name" value="DnaB_C"/>
    <property type="match status" value="1"/>
</dbReference>
<feature type="compositionally biased region" description="Polar residues" evidence="1">
    <location>
        <begin position="728"/>
        <end position="744"/>
    </location>
</feature>
<feature type="compositionally biased region" description="Pro residues" evidence="1">
    <location>
        <begin position="852"/>
        <end position="868"/>
    </location>
</feature>
<reference evidence="4" key="1">
    <citation type="journal article" date="2019" name="Int. J. Syst. Evol. Microbiol.">
        <title>The Global Catalogue of Microorganisms (GCM) 10K type strain sequencing project: providing services to taxonomists for standard genome sequencing and annotation.</title>
        <authorList>
            <consortium name="The Broad Institute Genomics Platform"/>
            <consortium name="The Broad Institute Genome Sequencing Center for Infectious Disease"/>
            <person name="Wu L."/>
            <person name="Ma J."/>
        </authorList>
    </citation>
    <scope>NUCLEOTIDE SEQUENCE [LARGE SCALE GENOMIC DNA]</scope>
    <source>
        <strain evidence="4">CGMCC 4.1437</strain>
    </source>
</reference>
<feature type="region of interest" description="Disordered" evidence="1">
    <location>
        <begin position="710"/>
        <end position="768"/>
    </location>
</feature>